<feature type="compositionally biased region" description="Basic and acidic residues" evidence="1">
    <location>
        <begin position="165"/>
        <end position="185"/>
    </location>
</feature>
<evidence type="ECO:0000256" key="1">
    <source>
        <dbReference type="SAM" id="MobiDB-lite"/>
    </source>
</evidence>
<dbReference type="AlphaFoldDB" id="A0A426Z9Z4"/>
<evidence type="ECO:0000313" key="3">
    <source>
        <dbReference type="Proteomes" id="UP000287651"/>
    </source>
</evidence>
<protein>
    <submittedName>
        <fullName evidence="2">Uncharacterized protein</fullName>
    </submittedName>
</protein>
<comment type="caution">
    <text evidence="2">The sequence shown here is derived from an EMBL/GenBank/DDBJ whole genome shotgun (WGS) entry which is preliminary data.</text>
</comment>
<feature type="compositionally biased region" description="Basic and acidic residues" evidence="1">
    <location>
        <begin position="207"/>
        <end position="216"/>
    </location>
</feature>
<organism evidence="2 3">
    <name type="scientific">Ensete ventricosum</name>
    <name type="common">Abyssinian banana</name>
    <name type="synonym">Musa ensete</name>
    <dbReference type="NCBI Taxonomy" id="4639"/>
    <lineage>
        <taxon>Eukaryota</taxon>
        <taxon>Viridiplantae</taxon>
        <taxon>Streptophyta</taxon>
        <taxon>Embryophyta</taxon>
        <taxon>Tracheophyta</taxon>
        <taxon>Spermatophyta</taxon>
        <taxon>Magnoliopsida</taxon>
        <taxon>Liliopsida</taxon>
        <taxon>Zingiberales</taxon>
        <taxon>Musaceae</taxon>
        <taxon>Ensete</taxon>
    </lineage>
</organism>
<accession>A0A426Z9Z4</accession>
<dbReference type="EMBL" id="AMZH03007651">
    <property type="protein sequence ID" value="RRT60766.1"/>
    <property type="molecule type" value="Genomic_DNA"/>
</dbReference>
<feature type="compositionally biased region" description="Basic and acidic residues" evidence="1">
    <location>
        <begin position="51"/>
        <end position="60"/>
    </location>
</feature>
<feature type="region of interest" description="Disordered" evidence="1">
    <location>
        <begin position="50"/>
        <end position="72"/>
    </location>
</feature>
<evidence type="ECO:0000313" key="2">
    <source>
        <dbReference type="EMBL" id="RRT60766.1"/>
    </source>
</evidence>
<dbReference type="Proteomes" id="UP000287651">
    <property type="component" value="Unassembled WGS sequence"/>
</dbReference>
<gene>
    <name evidence="2" type="ORF">B296_00044720</name>
</gene>
<reference evidence="2 3" key="1">
    <citation type="journal article" date="2014" name="Agronomy (Basel)">
        <title>A Draft Genome Sequence for Ensete ventricosum, the Drought-Tolerant Tree Against Hunger.</title>
        <authorList>
            <person name="Harrison J."/>
            <person name="Moore K.A."/>
            <person name="Paszkiewicz K."/>
            <person name="Jones T."/>
            <person name="Grant M."/>
            <person name="Ambacheew D."/>
            <person name="Muzemil S."/>
            <person name="Studholme D.J."/>
        </authorList>
    </citation>
    <scope>NUCLEOTIDE SEQUENCE [LARGE SCALE GENOMIC DNA]</scope>
</reference>
<proteinExistence type="predicted"/>
<feature type="region of interest" description="Disordered" evidence="1">
    <location>
        <begin position="158"/>
        <end position="216"/>
    </location>
</feature>
<name>A0A426Z9Z4_ENSVE</name>
<sequence>MLRNICFISVSELLTSPHVNLQARAWLVSCRNTVMSLKGVSSTVLHSYKTPKAETARDQRAANQHGPAKPRLKTNACQTNEYTTNEFLLLTGRKGIAFRRIREKQKENMVAKNELTARMTKVKTPMVTMKATWSWSQQFLSSQLGIFPSSLPSLQGLAQGNKFSGSEEKRDGEVAGLVREEEEGKRTRKRVAKGTLRAIRTRKRPRSRVESFKYFQ</sequence>